<dbReference type="Pfam" id="PF16026">
    <property type="entry name" value="MIEAP"/>
    <property type="match status" value="1"/>
</dbReference>
<keyword evidence="10" id="KW-0496">Mitochondrion</keyword>
<organism evidence="16 17">
    <name type="scientific">Potamilus streckersoni</name>
    <dbReference type="NCBI Taxonomy" id="2493646"/>
    <lineage>
        <taxon>Eukaryota</taxon>
        <taxon>Metazoa</taxon>
        <taxon>Spiralia</taxon>
        <taxon>Lophotrochozoa</taxon>
        <taxon>Mollusca</taxon>
        <taxon>Bivalvia</taxon>
        <taxon>Autobranchia</taxon>
        <taxon>Heteroconchia</taxon>
        <taxon>Palaeoheterodonta</taxon>
        <taxon>Unionida</taxon>
        <taxon>Unionoidea</taxon>
        <taxon>Unionidae</taxon>
        <taxon>Ambleminae</taxon>
        <taxon>Lampsilini</taxon>
        <taxon>Potamilus</taxon>
    </lineage>
</organism>
<dbReference type="GO" id="GO:0005741">
    <property type="term" value="C:mitochondrial outer membrane"/>
    <property type="evidence" value="ECO:0007669"/>
    <property type="project" value="UniProtKB-SubCell"/>
</dbReference>
<name>A0AAE0RRR9_9BIVA</name>
<dbReference type="GO" id="GO:0008289">
    <property type="term" value="F:lipid binding"/>
    <property type="evidence" value="ECO:0007669"/>
    <property type="project" value="UniProtKB-KW"/>
</dbReference>
<keyword evidence="8 13" id="KW-0175">Coiled coil</keyword>
<feature type="coiled-coil region" evidence="13">
    <location>
        <begin position="175"/>
        <end position="202"/>
    </location>
</feature>
<evidence type="ECO:0000256" key="1">
    <source>
        <dbReference type="ARBA" id="ARBA00004294"/>
    </source>
</evidence>
<dbReference type="GO" id="GO:0035694">
    <property type="term" value="P:mitochondrial protein catabolic process"/>
    <property type="evidence" value="ECO:0007669"/>
    <property type="project" value="InterPro"/>
</dbReference>
<evidence type="ECO:0000313" key="17">
    <source>
        <dbReference type="Proteomes" id="UP001195483"/>
    </source>
</evidence>
<proteinExistence type="inferred from homology"/>
<reference evidence="16" key="1">
    <citation type="journal article" date="2021" name="Genome Biol. Evol.">
        <title>A High-Quality Reference Genome for a Parasitic Bivalve with Doubly Uniparental Inheritance (Bivalvia: Unionida).</title>
        <authorList>
            <person name="Smith C.H."/>
        </authorList>
    </citation>
    <scope>NUCLEOTIDE SEQUENCE</scope>
    <source>
        <strain evidence="16">CHS0354</strain>
    </source>
</reference>
<keyword evidence="11" id="KW-0472">Membrane</keyword>
<protein>
    <recommendedName>
        <fullName evidence="5">Mitochondria-eating protein</fullName>
    </recommendedName>
    <alternativeName>
        <fullName evidence="12">Spermatogenesis-associated protein 18</fullName>
    </alternativeName>
</protein>
<keyword evidence="17" id="KW-1185">Reference proteome</keyword>
<evidence type="ECO:0000256" key="3">
    <source>
        <dbReference type="ARBA" id="ARBA00004496"/>
    </source>
</evidence>
<dbReference type="InterPro" id="IPR026169">
    <property type="entry name" value="MIEAP"/>
</dbReference>
<accession>A0AAE0RRR9</accession>
<comment type="similarity">
    <text evidence="4">Belongs to the MIEAP family.</text>
</comment>
<dbReference type="AlphaFoldDB" id="A0AAE0RRR9"/>
<comment type="subcellular location">
    <subcellularLocation>
        <location evidence="3">Cytoplasm</location>
    </subcellularLocation>
    <subcellularLocation>
        <location evidence="2">Mitochondrion matrix</location>
    </subcellularLocation>
    <subcellularLocation>
        <location evidence="1">Mitochondrion outer membrane</location>
    </subcellularLocation>
</comment>
<dbReference type="Proteomes" id="UP001195483">
    <property type="component" value="Unassembled WGS sequence"/>
</dbReference>
<evidence type="ECO:0000256" key="4">
    <source>
        <dbReference type="ARBA" id="ARBA00008233"/>
    </source>
</evidence>
<dbReference type="InterPro" id="IPR031981">
    <property type="entry name" value="MIEAP_C"/>
</dbReference>
<evidence type="ECO:0000256" key="13">
    <source>
        <dbReference type="SAM" id="Coils"/>
    </source>
</evidence>
<gene>
    <name evidence="16" type="ORF">CHS0354_004205</name>
</gene>
<evidence type="ECO:0000256" key="14">
    <source>
        <dbReference type="SAM" id="MobiDB-lite"/>
    </source>
</evidence>
<evidence type="ECO:0000256" key="7">
    <source>
        <dbReference type="ARBA" id="ARBA00022787"/>
    </source>
</evidence>
<evidence type="ECO:0000256" key="12">
    <source>
        <dbReference type="ARBA" id="ARBA00032687"/>
    </source>
</evidence>
<evidence type="ECO:0000256" key="10">
    <source>
        <dbReference type="ARBA" id="ARBA00023128"/>
    </source>
</evidence>
<keyword evidence="6" id="KW-0963">Cytoplasm</keyword>
<dbReference type="GO" id="GO:0035695">
    <property type="term" value="P:mitophagy by internal vacuole formation"/>
    <property type="evidence" value="ECO:0007669"/>
    <property type="project" value="TreeGrafter"/>
</dbReference>
<dbReference type="EMBL" id="JAEAOA010000318">
    <property type="protein sequence ID" value="KAK3578298.1"/>
    <property type="molecule type" value="Genomic_DNA"/>
</dbReference>
<feature type="domain" description="Mitochondria-eating protein C-terminal" evidence="15">
    <location>
        <begin position="254"/>
        <end position="445"/>
    </location>
</feature>
<keyword evidence="7" id="KW-1000">Mitochondrion outer membrane</keyword>
<evidence type="ECO:0000256" key="6">
    <source>
        <dbReference type="ARBA" id="ARBA00022490"/>
    </source>
</evidence>
<reference evidence="16" key="3">
    <citation type="submission" date="2023-05" db="EMBL/GenBank/DDBJ databases">
        <authorList>
            <person name="Smith C.H."/>
        </authorList>
    </citation>
    <scope>NUCLEOTIDE SEQUENCE</scope>
    <source>
        <strain evidence="16">CHS0354</strain>
        <tissue evidence="16">Mantle</tissue>
    </source>
</reference>
<keyword evidence="9" id="KW-0446">Lipid-binding</keyword>
<evidence type="ECO:0000256" key="9">
    <source>
        <dbReference type="ARBA" id="ARBA00023121"/>
    </source>
</evidence>
<comment type="caution">
    <text evidence="16">The sequence shown here is derived from an EMBL/GenBank/DDBJ whole genome shotgun (WGS) entry which is preliminary data.</text>
</comment>
<sequence>MTNSYDVENQAFKEETDEQTPGNSKSWWSGWWSSQTPDSCRIQRASLTQQTIPEMSTNSRSWWRNWWPTHTPESYHDQRQSLTQESNVKAYANWSSWWRNWWPSQTPESGCDQTQILNQQNHAEISAYSRSWWRNWWPRQTPKSGRDQAQILNQQNHAEISAYSGDKDEDAYTCTEELKRKLNEAEKERDENRMIISNQKETITQLSFQIFTLKQDFEALKKEKQSLLTRLSQISSAQLTEGNPNIADLSDPNRQDKLAEQMSELYDNQWTESFQVLCETRRLQEELAINLLLKIIMTTYDECRSHADKQYRKLTESICSFTGVEVVDSTSESIIRESIHNLRNYRAKHFAAGMADTRKKVDDSLLRFIGSDLCSVCQVYIDECTKVCWLMCIKSPPMYISTKTTEEFDHNFYTSYTKSGKRVSYVVWPTLFQYENGPVMKKGVAQGIN</sequence>
<dbReference type="PANTHER" id="PTHR21771">
    <property type="entry name" value="MITOCHONDRIA-EATING PROTEIN-RELATED"/>
    <property type="match status" value="1"/>
</dbReference>
<evidence type="ECO:0000313" key="16">
    <source>
        <dbReference type="EMBL" id="KAK3578298.1"/>
    </source>
</evidence>
<evidence type="ECO:0000256" key="2">
    <source>
        <dbReference type="ARBA" id="ARBA00004305"/>
    </source>
</evidence>
<evidence type="ECO:0000256" key="8">
    <source>
        <dbReference type="ARBA" id="ARBA00023054"/>
    </source>
</evidence>
<evidence type="ECO:0000259" key="15">
    <source>
        <dbReference type="Pfam" id="PF16026"/>
    </source>
</evidence>
<evidence type="ECO:0000256" key="11">
    <source>
        <dbReference type="ARBA" id="ARBA00023136"/>
    </source>
</evidence>
<evidence type="ECO:0000256" key="5">
    <source>
        <dbReference type="ARBA" id="ARBA00019863"/>
    </source>
</evidence>
<dbReference type="GO" id="GO:0005759">
    <property type="term" value="C:mitochondrial matrix"/>
    <property type="evidence" value="ECO:0007669"/>
    <property type="project" value="UniProtKB-SubCell"/>
</dbReference>
<reference evidence="16" key="2">
    <citation type="journal article" date="2021" name="Genome Biol. Evol.">
        <title>Developing a high-quality reference genome for a parasitic bivalve with doubly uniparental inheritance (Bivalvia: Unionida).</title>
        <authorList>
            <person name="Smith C.H."/>
        </authorList>
    </citation>
    <scope>NUCLEOTIDE SEQUENCE</scope>
    <source>
        <strain evidence="16">CHS0354</strain>
        <tissue evidence="16">Mantle</tissue>
    </source>
</reference>
<feature type="region of interest" description="Disordered" evidence="14">
    <location>
        <begin position="1"/>
        <end position="30"/>
    </location>
</feature>